<keyword evidence="9" id="KW-1185">Reference proteome</keyword>
<dbReference type="EMBL" id="LACI01001654">
    <property type="protein sequence ID" value="KJU84003.1"/>
    <property type="molecule type" value="Genomic_DNA"/>
</dbReference>
<dbReference type="GO" id="GO:0005886">
    <property type="term" value="C:plasma membrane"/>
    <property type="evidence" value="ECO:0007669"/>
    <property type="project" value="UniProtKB-SubCell"/>
</dbReference>
<evidence type="ECO:0000313" key="9">
    <source>
        <dbReference type="Proteomes" id="UP000033423"/>
    </source>
</evidence>
<name>A0A0F3GTI9_9BACT</name>
<protein>
    <submittedName>
        <fullName evidence="8">Bacterial lipid A biosynthesis acyltransferase</fullName>
        <ecNumber evidence="8">2.3.1.-</ecNumber>
    </submittedName>
</protein>
<evidence type="ECO:0000256" key="3">
    <source>
        <dbReference type="ARBA" id="ARBA00022519"/>
    </source>
</evidence>
<keyword evidence="7" id="KW-0812">Transmembrane</keyword>
<dbReference type="AlphaFoldDB" id="A0A0F3GTI9"/>
<comment type="caution">
    <text evidence="8">The sequence shown here is derived from an EMBL/GenBank/DDBJ whole genome shotgun (WGS) entry which is preliminary data.</text>
</comment>
<evidence type="ECO:0000256" key="7">
    <source>
        <dbReference type="SAM" id="Phobius"/>
    </source>
</evidence>
<dbReference type="PANTHER" id="PTHR30606">
    <property type="entry name" value="LIPID A BIOSYNTHESIS LAUROYL ACYLTRANSFERASE"/>
    <property type="match status" value="1"/>
</dbReference>
<keyword evidence="3" id="KW-0997">Cell inner membrane</keyword>
<evidence type="ECO:0000256" key="6">
    <source>
        <dbReference type="ARBA" id="ARBA00023315"/>
    </source>
</evidence>
<dbReference type="CDD" id="cd07984">
    <property type="entry name" value="LPLAT_LABLAT-like"/>
    <property type="match status" value="1"/>
</dbReference>
<comment type="subcellular location">
    <subcellularLocation>
        <location evidence="1">Cell inner membrane</location>
    </subcellularLocation>
</comment>
<dbReference type="GO" id="GO:0016746">
    <property type="term" value="F:acyltransferase activity"/>
    <property type="evidence" value="ECO:0007669"/>
    <property type="project" value="UniProtKB-KW"/>
</dbReference>
<dbReference type="Proteomes" id="UP000033423">
    <property type="component" value="Unassembled WGS sequence"/>
</dbReference>
<dbReference type="Pfam" id="PF03279">
    <property type="entry name" value="Lip_A_acyltrans"/>
    <property type="match status" value="2"/>
</dbReference>
<keyword evidence="2" id="KW-1003">Cell membrane</keyword>
<feature type="transmembrane region" description="Helical" evidence="7">
    <location>
        <begin position="45"/>
        <end position="62"/>
    </location>
</feature>
<evidence type="ECO:0000313" key="8">
    <source>
        <dbReference type="EMBL" id="KJU84003.1"/>
    </source>
</evidence>
<keyword evidence="4 8" id="KW-0808">Transferase</keyword>
<evidence type="ECO:0000256" key="4">
    <source>
        <dbReference type="ARBA" id="ARBA00022679"/>
    </source>
</evidence>
<keyword evidence="6 8" id="KW-0012">Acyltransferase</keyword>
<gene>
    <name evidence="8" type="ORF">MBAV_003804</name>
</gene>
<dbReference type="PANTHER" id="PTHR30606:SF10">
    <property type="entry name" value="PHOSPHATIDYLINOSITOL MANNOSIDE ACYLTRANSFERASE"/>
    <property type="match status" value="1"/>
</dbReference>
<evidence type="ECO:0000256" key="1">
    <source>
        <dbReference type="ARBA" id="ARBA00004533"/>
    </source>
</evidence>
<dbReference type="GO" id="GO:0009247">
    <property type="term" value="P:glycolipid biosynthetic process"/>
    <property type="evidence" value="ECO:0007669"/>
    <property type="project" value="UniProtKB-ARBA"/>
</dbReference>
<accession>A0A0F3GTI9</accession>
<sequence length="342" mass="38344">MAMVGRFKDTLLKKGKPKKSRLKWYLEYAVVRVLFFATAMIPIRVVSALSVLLGNLFYLLVARRRNIALKNLRNAFAHKGEAEIRSIARQSFSAFFLTFLETIKYRDELLSPGLIGNVRGVGKQGLEVAESRELLALFAKAKAIHDSSGGCIFVTPHIGNWEFLPYVSAVVGIPMVVVVRPLDNPYLQRLIYANRARSGQLFVAKSNSLFALQDALRHGKSIGMLPDQSTAKGVIVNYFGSPATATPIPAMLSLLYKRPIVVVACCRRRSASGARRDGDFTGVVSEPIYPGQYKSEKAEIIRLTEAMTAEMQQIVTAFPEQYLWIHNRWKTYKKENLWTKNA</sequence>
<organism evidence="8 9">
    <name type="scientific">Candidatus Magnetobacterium bavaricum</name>
    <dbReference type="NCBI Taxonomy" id="29290"/>
    <lineage>
        <taxon>Bacteria</taxon>
        <taxon>Pseudomonadati</taxon>
        <taxon>Nitrospirota</taxon>
        <taxon>Thermodesulfovibrionia</taxon>
        <taxon>Thermodesulfovibrionales</taxon>
        <taxon>Candidatus Magnetobacteriaceae</taxon>
        <taxon>Candidatus Magnetobacterium</taxon>
    </lineage>
</organism>
<dbReference type="EC" id="2.3.1.-" evidence="8"/>
<keyword evidence="5 7" id="KW-0472">Membrane</keyword>
<evidence type="ECO:0000256" key="5">
    <source>
        <dbReference type="ARBA" id="ARBA00023136"/>
    </source>
</evidence>
<reference evidence="8 9" key="1">
    <citation type="submission" date="2015-02" db="EMBL/GenBank/DDBJ databases">
        <title>Single-cell genomics of uncultivated deep-branching MTB reveals a conserved set of magnetosome genes.</title>
        <authorList>
            <person name="Kolinko S."/>
            <person name="Richter M."/>
            <person name="Glockner F.O."/>
            <person name="Brachmann A."/>
            <person name="Schuler D."/>
        </authorList>
    </citation>
    <scope>NUCLEOTIDE SEQUENCE [LARGE SCALE GENOMIC DNA]</scope>
    <source>
        <strain evidence="8">TM-1</strain>
    </source>
</reference>
<evidence type="ECO:0000256" key="2">
    <source>
        <dbReference type="ARBA" id="ARBA00022475"/>
    </source>
</evidence>
<proteinExistence type="predicted"/>
<keyword evidence="7" id="KW-1133">Transmembrane helix</keyword>
<dbReference type="InterPro" id="IPR004960">
    <property type="entry name" value="LipA_acyltrans"/>
</dbReference>